<protein>
    <submittedName>
        <fullName evidence="3">Uncharacterized protein</fullName>
    </submittedName>
</protein>
<dbReference type="Proteomes" id="UP000078387">
    <property type="component" value="Unassembled WGS sequence"/>
</dbReference>
<feature type="region of interest" description="Disordered" evidence="2">
    <location>
        <begin position="411"/>
        <end position="443"/>
    </location>
</feature>
<sequence>MIDIETLNSLLFSTNNGLLLSICRNLIYDIEDLLCIKNASIVLNYFSNYGKIEELFLWAFKEENCNLKTAYLEEKNEVEFNRFYSIFNRVYSLQEVNEFQRNICKPIIETPEYFEQLNIELLKSPKEEFTEEMIEMSNQSLGTLREIILIMIESMKNNIEQLPKEYCSILKYIIEHETINLNKQEIQIIYEELFAVFIQQSIVPFLQNEVLLRKVYKKELIDQNINKIKFIAETFKTFQFKSNENYVLLLRNCIDENGLSELFNKIINQAEIIQHPKPFEQLNNLILLLHSSILPIKRNLSHEVSAKLLKALEIPACCYDDFLVYNKLIQNIANFTMNYYHCFRETLDKAEAQSKELEEIKSQIENAKKELKSKKLKNCNLQIRLDDLKSKNEQDDEMDVMSFLREMAKEKQENQRLAEMHTKEKKDKKHSDKKKEKRKSFVKDDEIPVARSLSSFEGKDKDGGKNSYYKRENCASVCISSEYEEKKKNRLSRSFLGLFDKKKKEKKSGDESGCDSSVLDSSETVYPVSVSANTPSLRSNVHL</sequence>
<proteinExistence type="predicted"/>
<evidence type="ECO:0000256" key="2">
    <source>
        <dbReference type="SAM" id="MobiDB-lite"/>
    </source>
</evidence>
<name>A0A5K1V273_ENTHI</name>
<dbReference type="VEuPathDB" id="AmoebaDB:EHI5A_141430"/>
<dbReference type="VEuPathDB" id="AmoebaDB:EHI_099220"/>
<evidence type="ECO:0000313" key="4">
    <source>
        <dbReference type="Proteomes" id="UP000078387"/>
    </source>
</evidence>
<evidence type="ECO:0000256" key="1">
    <source>
        <dbReference type="SAM" id="Coils"/>
    </source>
</evidence>
<dbReference type="VEuPathDB" id="AmoebaDB:EHI7A_096640"/>
<keyword evidence="1" id="KW-0175">Coiled coil</keyword>
<accession>A0A5K1V273</accession>
<evidence type="ECO:0000313" key="3">
    <source>
        <dbReference type="EMBL" id="GAT97008.1"/>
    </source>
</evidence>
<organism evidence="3 4">
    <name type="scientific">Entamoeba histolytica</name>
    <dbReference type="NCBI Taxonomy" id="5759"/>
    <lineage>
        <taxon>Eukaryota</taxon>
        <taxon>Amoebozoa</taxon>
        <taxon>Evosea</taxon>
        <taxon>Archamoebae</taxon>
        <taxon>Mastigamoebida</taxon>
        <taxon>Entamoebidae</taxon>
        <taxon>Entamoeba</taxon>
    </lineage>
</organism>
<feature type="coiled-coil region" evidence="1">
    <location>
        <begin position="340"/>
        <end position="377"/>
    </location>
</feature>
<reference evidence="3 4" key="1">
    <citation type="submission" date="2016-05" db="EMBL/GenBank/DDBJ databases">
        <title>First whole genome sequencing of Entamoeba histolytica HM1:IMSS-clone-6.</title>
        <authorList>
            <person name="Mukherjee Avik.K."/>
            <person name="Izumyama S."/>
            <person name="Nakada-Tsukui K."/>
            <person name="Nozaki T."/>
        </authorList>
    </citation>
    <scope>NUCLEOTIDE SEQUENCE [LARGE SCALE GENOMIC DNA]</scope>
    <source>
        <strain evidence="3 4">HM1:IMSS clone 6</strain>
    </source>
</reference>
<comment type="caution">
    <text evidence="3">The sequence shown here is derived from an EMBL/GenBank/DDBJ whole genome shotgun (WGS) entry which is preliminary data.</text>
</comment>
<dbReference type="EMBL" id="BDEQ01000001">
    <property type="protein sequence ID" value="GAT97008.1"/>
    <property type="molecule type" value="Genomic_DNA"/>
</dbReference>
<dbReference type="VEuPathDB" id="AmoebaDB:EHI8A_100440"/>
<dbReference type="VEuPathDB" id="AmoebaDB:KM1_176370"/>
<dbReference type="AlphaFoldDB" id="A0A5K1V273"/>
<dbReference type="OMA" id="YYKRESC"/>
<gene>
    <name evidence="3" type="ORF">CL6EHI_099220</name>
</gene>